<dbReference type="Gene3D" id="2.10.25.10">
    <property type="entry name" value="Laminin"/>
    <property type="match status" value="5"/>
</dbReference>
<evidence type="ECO:0000256" key="5">
    <source>
        <dbReference type="ARBA" id="ARBA00022737"/>
    </source>
</evidence>
<evidence type="ECO:0000256" key="2">
    <source>
        <dbReference type="ARBA" id="ARBA00022525"/>
    </source>
</evidence>
<dbReference type="SMART" id="SM00179">
    <property type="entry name" value="EGF_CA"/>
    <property type="match status" value="5"/>
</dbReference>
<dbReference type="FunFam" id="3.40.50.410:FF:000004">
    <property type="entry name" value="collagen alpha-6(VI) chain"/>
    <property type="match status" value="2"/>
</dbReference>
<protein>
    <submittedName>
        <fullName evidence="13">Matrilin-2</fullName>
    </submittedName>
</protein>
<accession>A0A8T2MK85</accession>
<dbReference type="AlphaFoldDB" id="A0A8T2MK85"/>
<dbReference type="PANTHER" id="PTHR24020">
    <property type="entry name" value="COLLAGEN ALPHA"/>
    <property type="match status" value="1"/>
</dbReference>
<reference evidence="13 14" key="1">
    <citation type="submission" date="2021-07" db="EMBL/GenBank/DDBJ databases">
        <authorList>
            <person name="Imarazene B."/>
            <person name="Zahm M."/>
            <person name="Klopp C."/>
            <person name="Cabau C."/>
            <person name="Beille S."/>
            <person name="Jouanno E."/>
            <person name="Castinel A."/>
            <person name="Lluch J."/>
            <person name="Gil L."/>
            <person name="Kuchtly C."/>
            <person name="Lopez Roques C."/>
            <person name="Donnadieu C."/>
            <person name="Parrinello H."/>
            <person name="Journot L."/>
            <person name="Du K."/>
            <person name="Schartl M."/>
            <person name="Retaux S."/>
            <person name="Guiguen Y."/>
        </authorList>
    </citation>
    <scope>NUCLEOTIDE SEQUENCE [LARGE SCALE GENOMIC DNA]</scope>
    <source>
        <strain evidence="13">Pach_M1</strain>
        <tissue evidence="13">Testis</tissue>
    </source>
</reference>
<keyword evidence="5" id="KW-0677">Repeat</keyword>
<dbReference type="OrthoDB" id="6022609at2759"/>
<evidence type="ECO:0000256" key="3">
    <source>
        <dbReference type="ARBA" id="ARBA00022536"/>
    </source>
</evidence>
<dbReference type="PROSITE" id="PS01186">
    <property type="entry name" value="EGF_2"/>
    <property type="match status" value="5"/>
</dbReference>
<proteinExistence type="predicted"/>
<sequence>METPVFLLLLVLCCCVCCAQNKKHSQSVERRRNTAAKPDKACTGKVLDLVFVIDSSRSVRPSDYIKVKAFLKNMLQLLDVGKNRTRVGLLQYGSTVQNEFFLNAFYKKEGLQQAVSQMEHLAAGTMTGLALQFLREEAFTVANGARPMELRVPRVAMVVTDGRPQDQVEEEAELARQAGIKIFAVGVGRVDMATLRAIGSKPHLEHVFLVANFSQIDTLISVFNSTLCTDMDPCLVVDHQCEHNCVSTGASYVCRCRKGFVLQPDGKSCQAEDICATVDHGCHHMCVNVGESYKCQCRPGFQLEEDEKTCHRIDFCDLGDHGCEHNCMNTPDSYICRCKKGFVLNADGKSCSRVDICQTVDHGCDHQCINEAGSYVCVCFEGYTLAEDGKSCRRVDICQTVDHGCDHQCINEAGSYMCVCFEGYTLAEDGKSCKKSESECREQATDLMFVVDGSKSLGMENFELMKKFVSGLVGALPGSTRVGLMQFSTSVQTEFSLGQYRSVWDVQRAIAAVRYMGRGSRTGTALQHMVEHSFSKSGAGVSRIAVILTDGRSQDNVSKWASMAKSNGITIYAVGVGKALEDELRIMASLPEEKHLHYAQDFSHMEQIAEKLKNEFQTCEAQQPKDLCSCESLTSFQTQASEDLRKLTQKYILLYTKCIYIIE</sequence>
<evidence type="ECO:0000256" key="9">
    <source>
        <dbReference type="PROSITE-ProRule" id="PRU00076"/>
    </source>
</evidence>
<keyword evidence="4 10" id="KW-0732">Signal</keyword>
<comment type="subcellular location">
    <subcellularLocation>
        <location evidence="1">Secreted</location>
    </subcellularLocation>
</comment>
<dbReference type="InterPro" id="IPR050525">
    <property type="entry name" value="ECM_Assembly_Org"/>
</dbReference>
<evidence type="ECO:0000313" key="14">
    <source>
        <dbReference type="Proteomes" id="UP000752171"/>
    </source>
</evidence>
<dbReference type="EMBL" id="JAICCE010000001">
    <property type="protein sequence ID" value="KAG9283564.1"/>
    <property type="molecule type" value="Genomic_DNA"/>
</dbReference>
<dbReference type="PROSITE" id="PS50026">
    <property type="entry name" value="EGF_3"/>
    <property type="match status" value="1"/>
</dbReference>
<dbReference type="PRINTS" id="PR00453">
    <property type="entry name" value="VWFADOMAIN"/>
</dbReference>
<dbReference type="PANTHER" id="PTHR24020:SF35">
    <property type="entry name" value="MATRILIN-2"/>
    <property type="match status" value="1"/>
</dbReference>
<dbReference type="InterPro" id="IPR009030">
    <property type="entry name" value="Growth_fac_rcpt_cys_sf"/>
</dbReference>
<gene>
    <name evidence="13" type="primary">MATN4</name>
    <name evidence="13" type="ORF">AMEX_G2340</name>
</gene>
<dbReference type="Pfam" id="PF14670">
    <property type="entry name" value="FXa_inhibition"/>
    <property type="match status" value="5"/>
</dbReference>
<feature type="chain" id="PRO_5035877217" evidence="10">
    <location>
        <begin position="20"/>
        <end position="663"/>
    </location>
</feature>
<dbReference type="SUPFAM" id="SSF57196">
    <property type="entry name" value="EGF/Laminin"/>
    <property type="match status" value="1"/>
</dbReference>
<feature type="signal peptide" evidence="10">
    <location>
        <begin position="1"/>
        <end position="19"/>
    </location>
</feature>
<dbReference type="InterPro" id="IPR000152">
    <property type="entry name" value="EGF-type_Asp/Asn_hydroxyl_site"/>
</dbReference>
<dbReference type="PROSITE" id="PS00010">
    <property type="entry name" value="ASX_HYDROXYL"/>
    <property type="match status" value="1"/>
</dbReference>
<evidence type="ECO:0000256" key="1">
    <source>
        <dbReference type="ARBA" id="ARBA00004613"/>
    </source>
</evidence>
<dbReference type="SUPFAM" id="SSF57184">
    <property type="entry name" value="Growth factor receptor domain"/>
    <property type="match status" value="1"/>
</dbReference>
<evidence type="ECO:0000256" key="6">
    <source>
        <dbReference type="ARBA" id="ARBA00023054"/>
    </source>
</evidence>
<evidence type="ECO:0000256" key="7">
    <source>
        <dbReference type="ARBA" id="ARBA00023157"/>
    </source>
</evidence>
<dbReference type="Pfam" id="PF00092">
    <property type="entry name" value="VWA"/>
    <property type="match status" value="2"/>
</dbReference>
<evidence type="ECO:0000259" key="12">
    <source>
        <dbReference type="PROSITE" id="PS50234"/>
    </source>
</evidence>
<dbReference type="Gene3D" id="3.40.50.410">
    <property type="entry name" value="von Willebrand factor, type A domain"/>
    <property type="match status" value="2"/>
</dbReference>
<dbReference type="FunFam" id="2.10.25.10:FF:000041">
    <property type="entry name" value="matrilin-2 isoform X1"/>
    <property type="match status" value="4"/>
</dbReference>
<evidence type="ECO:0000256" key="4">
    <source>
        <dbReference type="ARBA" id="ARBA00022729"/>
    </source>
</evidence>
<dbReference type="InterPro" id="IPR001881">
    <property type="entry name" value="EGF-like_Ca-bd_dom"/>
</dbReference>
<evidence type="ECO:0000259" key="11">
    <source>
        <dbReference type="PROSITE" id="PS50026"/>
    </source>
</evidence>
<organism evidence="13 14">
    <name type="scientific">Astyanax mexicanus</name>
    <name type="common">Blind cave fish</name>
    <name type="synonym">Astyanax fasciatus mexicanus</name>
    <dbReference type="NCBI Taxonomy" id="7994"/>
    <lineage>
        <taxon>Eukaryota</taxon>
        <taxon>Metazoa</taxon>
        <taxon>Chordata</taxon>
        <taxon>Craniata</taxon>
        <taxon>Vertebrata</taxon>
        <taxon>Euteleostomi</taxon>
        <taxon>Actinopterygii</taxon>
        <taxon>Neopterygii</taxon>
        <taxon>Teleostei</taxon>
        <taxon>Ostariophysi</taxon>
        <taxon>Characiformes</taxon>
        <taxon>Characoidei</taxon>
        <taxon>Acestrorhamphidae</taxon>
        <taxon>Acestrorhamphinae</taxon>
        <taxon>Astyanax</taxon>
    </lineage>
</organism>
<dbReference type="Proteomes" id="UP000752171">
    <property type="component" value="Unassembled WGS sequence"/>
</dbReference>
<evidence type="ECO:0000313" key="13">
    <source>
        <dbReference type="EMBL" id="KAG9283564.1"/>
    </source>
</evidence>
<keyword evidence="3 9" id="KW-0245">EGF-like domain</keyword>
<dbReference type="PROSITE" id="PS50234">
    <property type="entry name" value="VWFA"/>
    <property type="match status" value="2"/>
</dbReference>
<keyword evidence="7" id="KW-1015">Disulfide bond</keyword>
<dbReference type="Gene3D" id="1.20.5.30">
    <property type="match status" value="1"/>
</dbReference>
<dbReference type="GO" id="GO:0005509">
    <property type="term" value="F:calcium ion binding"/>
    <property type="evidence" value="ECO:0007669"/>
    <property type="project" value="InterPro"/>
</dbReference>
<name>A0A8T2MK85_ASTMX</name>
<comment type="caution">
    <text evidence="9">Lacks conserved residue(s) required for the propagation of feature annotation.</text>
</comment>
<dbReference type="SMART" id="SM00181">
    <property type="entry name" value="EGF"/>
    <property type="match status" value="5"/>
</dbReference>
<dbReference type="InterPro" id="IPR019466">
    <property type="entry name" value="Matrilin_CC_trimer"/>
</dbReference>
<dbReference type="GO" id="GO:0005576">
    <property type="term" value="C:extracellular region"/>
    <property type="evidence" value="ECO:0007669"/>
    <property type="project" value="UniProtKB-SubCell"/>
</dbReference>
<dbReference type="InterPro" id="IPR036465">
    <property type="entry name" value="vWFA_dom_sf"/>
</dbReference>
<feature type="domain" description="EGF-like" evidence="11">
    <location>
        <begin position="230"/>
        <end position="270"/>
    </location>
</feature>
<dbReference type="CDD" id="cd00054">
    <property type="entry name" value="EGF_CA"/>
    <property type="match status" value="4"/>
</dbReference>
<evidence type="ECO:0000256" key="8">
    <source>
        <dbReference type="ARBA" id="ARBA00023180"/>
    </source>
</evidence>
<keyword evidence="6" id="KW-0175">Coiled coil</keyword>
<keyword evidence="2" id="KW-0964">Secreted</keyword>
<dbReference type="InterPro" id="IPR036337">
    <property type="entry name" value="Matrilin_CC_sf"/>
</dbReference>
<dbReference type="Pfam" id="PF10393">
    <property type="entry name" value="Matrilin_ccoil"/>
    <property type="match status" value="1"/>
</dbReference>
<evidence type="ECO:0000256" key="10">
    <source>
        <dbReference type="SAM" id="SignalP"/>
    </source>
</evidence>
<dbReference type="InterPro" id="IPR000742">
    <property type="entry name" value="EGF"/>
</dbReference>
<dbReference type="InterPro" id="IPR002035">
    <property type="entry name" value="VWF_A"/>
</dbReference>
<dbReference type="SUPFAM" id="SSF53300">
    <property type="entry name" value="vWA-like"/>
    <property type="match status" value="2"/>
</dbReference>
<dbReference type="SMART" id="SM00327">
    <property type="entry name" value="VWA"/>
    <property type="match status" value="2"/>
</dbReference>
<feature type="domain" description="VWFA" evidence="12">
    <location>
        <begin position="446"/>
        <end position="612"/>
    </location>
</feature>
<keyword evidence="8" id="KW-0325">Glycoprotein</keyword>
<comment type="caution">
    <text evidence="13">The sequence shown here is derived from an EMBL/GenBank/DDBJ whole genome shotgun (WGS) entry which is preliminary data.</text>
</comment>
<dbReference type="FunFam" id="2.10.25.10:FF:000010">
    <property type="entry name" value="Pro-epidermal growth factor"/>
    <property type="match status" value="1"/>
</dbReference>
<feature type="domain" description="VWFA" evidence="12">
    <location>
        <begin position="48"/>
        <end position="223"/>
    </location>
</feature>